<dbReference type="EMBL" id="GU815089">
    <property type="protein sequence ID" value="ADF18552.1"/>
    <property type="molecule type" value="Genomic_DNA"/>
</dbReference>
<keyword evidence="2" id="KW-0808">Transferase</keyword>
<dbReference type="Pfam" id="PF03372">
    <property type="entry name" value="Exo_endo_phos"/>
    <property type="match status" value="1"/>
</dbReference>
<accession>D5LB38</accession>
<dbReference type="Gene3D" id="3.60.10.10">
    <property type="entry name" value="Endonuclease/exonuclease/phosphatase"/>
    <property type="match status" value="1"/>
</dbReference>
<dbReference type="InterPro" id="IPR043502">
    <property type="entry name" value="DNA/RNA_pol_sf"/>
</dbReference>
<protein>
    <submittedName>
        <fullName evidence="2">Endonuclease-reverse transcriptase</fullName>
    </submittedName>
</protein>
<organism evidence="2">
    <name type="scientific">Bombyx mori</name>
    <name type="common">Silk moth</name>
    <dbReference type="NCBI Taxonomy" id="7091"/>
    <lineage>
        <taxon>Eukaryota</taxon>
        <taxon>Metazoa</taxon>
        <taxon>Ecdysozoa</taxon>
        <taxon>Arthropoda</taxon>
        <taxon>Hexapoda</taxon>
        <taxon>Insecta</taxon>
        <taxon>Pterygota</taxon>
        <taxon>Neoptera</taxon>
        <taxon>Endopterygota</taxon>
        <taxon>Lepidoptera</taxon>
        <taxon>Glossata</taxon>
        <taxon>Ditrysia</taxon>
        <taxon>Bombycoidea</taxon>
        <taxon>Bombycidae</taxon>
        <taxon>Bombycinae</taxon>
        <taxon>Bombyx</taxon>
    </lineage>
</organism>
<dbReference type="PANTHER" id="PTHR47027:SF8">
    <property type="entry name" value="RIBONUCLEASE H"/>
    <property type="match status" value="1"/>
</dbReference>
<evidence type="ECO:0000259" key="1">
    <source>
        <dbReference type="PROSITE" id="PS50878"/>
    </source>
</evidence>
<dbReference type="InterPro" id="IPR000477">
    <property type="entry name" value="RT_dom"/>
</dbReference>
<dbReference type="AlphaFoldDB" id="D5LB38"/>
<keyword evidence="2" id="KW-0378">Hydrolase</keyword>
<keyword evidence="2" id="KW-0548">Nucleotidyltransferase</keyword>
<dbReference type="GO" id="GO:0003964">
    <property type="term" value="F:RNA-directed DNA polymerase activity"/>
    <property type="evidence" value="ECO:0007669"/>
    <property type="project" value="UniProtKB-KW"/>
</dbReference>
<dbReference type="CDD" id="cd09076">
    <property type="entry name" value="L1-EN"/>
    <property type="match status" value="1"/>
</dbReference>
<dbReference type="InterPro" id="IPR043128">
    <property type="entry name" value="Rev_trsase/Diguanyl_cyclase"/>
</dbReference>
<reference evidence="2" key="1">
    <citation type="journal article" date="2010" name="BMC Evol. Biol.">
        <title>Generation of microsatellite repeat families by RTE retrotransposons in lepidopteran genomes.</title>
        <authorList>
            <person name="Tay W.T."/>
            <person name="Behere G.T."/>
            <person name="Batterham P."/>
            <person name="Heckel D.G."/>
        </authorList>
    </citation>
    <scope>NUCLEOTIDE SEQUENCE</scope>
</reference>
<evidence type="ECO:0000313" key="2">
    <source>
        <dbReference type="EMBL" id="ADF18552.1"/>
    </source>
</evidence>
<sequence length="977" mass="112394">MEKSNIATAPSTRRPLNGTGVLRISGWKTLRIGTWNVRSLKQDGKLPNVIKEIKRLHVDILGISDTKWPDQGTNFVSDDYVLYYSGGDQRLERYGVGILLTKEISKSVINFVPLSNRAMLITLEAKPFNINIVQVYAPTGDKPVGQIEDLYRAIDTLLKSTKNHELVIVMGDMNAKVGSTITPGVTGAYGLGNRNDRGDTLIEFCQDNNLIIANTFFKLPPRRLYTWTSPMHTVDRVVRNQIDYVMINRRYRNCIKKAQTYPGADIGSDHNPVVVDVACKLKKLQPKRMDGRPNVRKLAEPDTRAKTHTAINQWANDRRTETTASDLDTWTSLKRSVKDICHNTSNHHNWVKKEDWMTDSILQLMEDRRQFKGTNPVMYKQIDVTIRKEIAKAKNDYYSNKCAHLEDLLRKHDSFNAHKHIKEMVGHRRKSMNTLTDAGGNLILDTDGKKRVWCDYVAEMFADSSRNISPITDRTGPAMLRSEVLRALKAAKTGKLPGPDNIPIEILKLLEEDQLDVLTQFFNNIYETGNLPSDWLKSTFIKIPKKQNAKKCGEYRMISLMSHVLKVFLNIIQNRIRPKCDEQLGDSQFGFRSGVSTREALFALNVLVQKCRDMQTDVFLCFIDYEKAFDRVKHHQLFSLLCDIGLDGKDVRIIRNLYEKQVATIRVENEETDQVEICRAVRQGCVLSPLLFNIYSEAVMSKALENLEVGIGINGRVVNNLRYADDTILIAASEADLQAIVNKVNECSEEAGLSINISKTKFMVVSRNPDLSSSVSVAGKQLERVRQYKYLGAWVNEAWESDQEIKTRIETARASFNKMRKVLCCRQLNIKLRVRLLMCYIWPIVMYGCETWTLKEDTTRRLQAFEMWCYRRMLRIGWTQRVRNETVLQRVHMSRKMLPAIKKRKIEYLGHVLRNDRYMLLQLIIMGKVDGKRRAGRRKKSWLRNIREWTGIASVEQLFRLAADKNEYRKLTANLQD</sequence>
<dbReference type="GO" id="GO:0004519">
    <property type="term" value="F:endonuclease activity"/>
    <property type="evidence" value="ECO:0007669"/>
    <property type="project" value="UniProtKB-KW"/>
</dbReference>
<dbReference type="SUPFAM" id="SSF56672">
    <property type="entry name" value="DNA/RNA polymerases"/>
    <property type="match status" value="1"/>
</dbReference>
<dbReference type="CDD" id="cd01650">
    <property type="entry name" value="RT_nLTR_like"/>
    <property type="match status" value="1"/>
</dbReference>
<dbReference type="SUPFAM" id="SSF56219">
    <property type="entry name" value="DNase I-like"/>
    <property type="match status" value="1"/>
</dbReference>
<dbReference type="Gene3D" id="3.30.70.270">
    <property type="match status" value="1"/>
</dbReference>
<dbReference type="InterPro" id="IPR005135">
    <property type="entry name" value="Endo/exonuclease/phosphatase"/>
</dbReference>
<dbReference type="PANTHER" id="PTHR47027">
    <property type="entry name" value="REVERSE TRANSCRIPTASE DOMAIN-CONTAINING PROTEIN"/>
    <property type="match status" value="1"/>
</dbReference>
<dbReference type="PROSITE" id="PS50878">
    <property type="entry name" value="RT_POL"/>
    <property type="match status" value="1"/>
</dbReference>
<keyword evidence="2" id="KW-0695">RNA-directed DNA polymerase</keyword>
<feature type="domain" description="Reverse transcriptase" evidence="1">
    <location>
        <begin position="524"/>
        <end position="795"/>
    </location>
</feature>
<keyword evidence="2" id="KW-0540">Nuclease</keyword>
<dbReference type="InterPro" id="IPR036691">
    <property type="entry name" value="Endo/exonu/phosph_ase_sf"/>
</dbReference>
<keyword evidence="2" id="KW-0255">Endonuclease</keyword>
<proteinExistence type="predicted"/>
<dbReference type="Pfam" id="PF00078">
    <property type="entry name" value="RVT_1"/>
    <property type="match status" value="1"/>
</dbReference>
<name>D5LB38_BOMMO</name>